<reference evidence="2 3" key="1">
    <citation type="journal article" date="2018" name="ISME J.">
        <title>Endosymbiont genomes yield clues of tubeworm success.</title>
        <authorList>
            <person name="Li Y."/>
            <person name="Liles M.R."/>
            <person name="Halanych K.M."/>
        </authorList>
    </citation>
    <scope>NUCLEOTIDE SEQUENCE [LARGE SCALE GENOMIC DNA]</scope>
    <source>
        <strain evidence="2">A1462</strain>
    </source>
</reference>
<dbReference type="Gene3D" id="1.20.1290.10">
    <property type="entry name" value="AhpD-like"/>
    <property type="match status" value="1"/>
</dbReference>
<dbReference type="GO" id="GO:0051920">
    <property type="term" value="F:peroxiredoxin activity"/>
    <property type="evidence" value="ECO:0007669"/>
    <property type="project" value="InterPro"/>
</dbReference>
<comment type="caution">
    <text evidence="2">The sequence shown here is derived from an EMBL/GenBank/DDBJ whole genome shotgun (WGS) entry which is preliminary data.</text>
</comment>
<feature type="domain" description="Carboxymuconolactone decarboxylase-like" evidence="1">
    <location>
        <begin position="41"/>
        <end position="95"/>
    </location>
</feature>
<protein>
    <submittedName>
        <fullName evidence="2">Carboxymuconolactone decarboxylase</fullName>
    </submittedName>
</protein>
<dbReference type="Pfam" id="PF02627">
    <property type="entry name" value="CMD"/>
    <property type="match status" value="1"/>
</dbReference>
<gene>
    <name evidence="2" type="ORF">DIZ78_13245</name>
</gene>
<dbReference type="Proteomes" id="UP000254771">
    <property type="component" value="Unassembled WGS sequence"/>
</dbReference>
<dbReference type="PANTHER" id="PTHR35446:SF3">
    <property type="entry name" value="CMD DOMAIN-CONTAINING PROTEIN"/>
    <property type="match status" value="1"/>
</dbReference>
<evidence type="ECO:0000259" key="1">
    <source>
        <dbReference type="Pfam" id="PF02627"/>
    </source>
</evidence>
<accession>A0A370DJ55</accession>
<keyword evidence="3" id="KW-1185">Reference proteome</keyword>
<dbReference type="InterPro" id="IPR003779">
    <property type="entry name" value="CMD-like"/>
</dbReference>
<dbReference type="SUPFAM" id="SSF69118">
    <property type="entry name" value="AhpD-like"/>
    <property type="match status" value="1"/>
</dbReference>
<dbReference type="InterPro" id="IPR029032">
    <property type="entry name" value="AhpD-like"/>
</dbReference>
<evidence type="ECO:0000313" key="3">
    <source>
        <dbReference type="Proteomes" id="UP000254771"/>
    </source>
</evidence>
<sequence length="184" mass="20037">MSSFPVHSRESAPDVAHQTLDTVAGLFGFIPNLLGVMATSPALAEAYVALSGIFKKSGLNAAERQVVLLTVSRFHECHYCMAAHSLAADMEKVPADVVESIRSDHPITEPKLEALRVYVNRLIEKRGWINETEMAEFLAAGFEPSHALDVLVGVGQKTLSNFTNHLAKTPLDSAFEQHAWAPAE</sequence>
<dbReference type="AlphaFoldDB" id="A0A370DJ55"/>
<proteinExistence type="predicted"/>
<dbReference type="EMBL" id="QFXE01000017">
    <property type="protein sequence ID" value="RDH84196.1"/>
    <property type="molecule type" value="Genomic_DNA"/>
</dbReference>
<dbReference type="PANTHER" id="PTHR35446">
    <property type="entry name" value="SI:CH211-175M2.5"/>
    <property type="match status" value="1"/>
</dbReference>
<name>A0A370DJ55_9GAMM</name>
<organism evidence="2 3">
    <name type="scientific">endosymbiont of Escarpia spicata</name>
    <dbReference type="NCBI Taxonomy" id="2200908"/>
    <lineage>
        <taxon>Bacteria</taxon>
        <taxon>Pseudomonadati</taxon>
        <taxon>Pseudomonadota</taxon>
        <taxon>Gammaproteobacteria</taxon>
        <taxon>sulfur-oxidizing symbionts</taxon>
    </lineage>
</organism>
<evidence type="ECO:0000313" key="2">
    <source>
        <dbReference type="EMBL" id="RDH84196.1"/>
    </source>
</evidence>